<name>A0AAN8K0Z4_PATCE</name>
<dbReference type="EMBL" id="JAZGQO010000007">
    <property type="protein sequence ID" value="KAK6182813.1"/>
    <property type="molecule type" value="Genomic_DNA"/>
</dbReference>
<evidence type="ECO:0000256" key="1">
    <source>
        <dbReference type="SAM" id="MobiDB-lite"/>
    </source>
</evidence>
<feature type="compositionally biased region" description="Polar residues" evidence="1">
    <location>
        <begin position="32"/>
        <end position="44"/>
    </location>
</feature>
<gene>
    <name evidence="2" type="ORF">SNE40_010408</name>
</gene>
<comment type="caution">
    <text evidence="2">The sequence shown here is derived from an EMBL/GenBank/DDBJ whole genome shotgun (WGS) entry which is preliminary data.</text>
</comment>
<feature type="region of interest" description="Disordered" evidence="1">
    <location>
        <begin position="143"/>
        <end position="162"/>
    </location>
</feature>
<accession>A0AAN8K0Z4</accession>
<dbReference type="AlphaFoldDB" id="A0AAN8K0Z4"/>
<reference evidence="2 3" key="1">
    <citation type="submission" date="2024-01" db="EMBL/GenBank/DDBJ databases">
        <title>The genome of the rayed Mediterranean limpet Patella caerulea (Linnaeus, 1758).</title>
        <authorList>
            <person name="Anh-Thu Weber A."/>
            <person name="Halstead-Nussloch G."/>
        </authorList>
    </citation>
    <scope>NUCLEOTIDE SEQUENCE [LARGE SCALE GENOMIC DNA]</scope>
    <source>
        <strain evidence="2">AATW-2023a</strain>
        <tissue evidence="2">Whole specimen</tissue>
    </source>
</reference>
<protein>
    <submittedName>
        <fullName evidence="2">Uncharacterized protein</fullName>
    </submittedName>
</protein>
<feature type="region of interest" description="Disordered" evidence="1">
    <location>
        <begin position="20"/>
        <end position="48"/>
    </location>
</feature>
<organism evidence="2 3">
    <name type="scientific">Patella caerulea</name>
    <name type="common">Rayed Mediterranean limpet</name>
    <dbReference type="NCBI Taxonomy" id="87958"/>
    <lineage>
        <taxon>Eukaryota</taxon>
        <taxon>Metazoa</taxon>
        <taxon>Spiralia</taxon>
        <taxon>Lophotrochozoa</taxon>
        <taxon>Mollusca</taxon>
        <taxon>Gastropoda</taxon>
        <taxon>Patellogastropoda</taxon>
        <taxon>Patelloidea</taxon>
        <taxon>Patellidae</taxon>
        <taxon>Patella</taxon>
    </lineage>
</organism>
<dbReference type="Proteomes" id="UP001347796">
    <property type="component" value="Unassembled WGS sequence"/>
</dbReference>
<proteinExistence type="predicted"/>
<sequence length="162" mass="18425">MTSTPDLDYMSSVGVRYNSAKSARMSTRRNLSKSAPPSRTQFSLKRQESKADILDGKLNRMQEPPQLHREKTQVLDELLLLYGVNSYKYFNFGRMTSTWISEIRPRIGTAWLCDNEAFRQMYSTSVIYPKKRLVSASCSKVTLPTVSTSNSSPTPSRLTTRV</sequence>
<keyword evidence="3" id="KW-1185">Reference proteome</keyword>
<evidence type="ECO:0000313" key="2">
    <source>
        <dbReference type="EMBL" id="KAK6182813.1"/>
    </source>
</evidence>
<evidence type="ECO:0000313" key="3">
    <source>
        <dbReference type="Proteomes" id="UP001347796"/>
    </source>
</evidence>